<keyword evidence="2 5" id="KW-0808">Transferase</keyword>
<sequence length="341" mass="39963">MEQSIRNLELSPIYYPNQRHLNIGEIAKLFSQPLPAQRIKKYTNALITSTNHLFVGGRYIQTGIASLMDDRKLSLFNKIYLYAKSRFFVTCEFHNYDAIWAHTVWSDNYYHWLAETLPRLFILANSHPEAFIILPNELKQFGFIKESIELLKLQVNWIDQTKSNRFKSVSIVENEGLRGDINPLLQQQLRERLFQSLNISQAAPATRKIYISRSKARYRKLVNEEEIVKILLDYKYEIIYTEGLSIGEQIKLFSETRSLIAIHGAGHTNCMFMKKGGRIMEIRNKDLKSCPMCFFSLANIFDLRWEYCEADAINEVSNFNDVYIDPKKFKIEIEKFETEVN</sequence>
<evidence type="ECO:0000313" key="6">
    <source>
        <dbReference type="Proteomes" id="UP001226434"/>
    </source>
</evidence>
<reference evidence="5 6" key="1">
    <citation type="submission" date="2023-05" db="EMBL/GenBank/DDBJ databases">
        <title>Genome sequence of Pinibacter sp. MAH-24.</title>
        <authorList>
            <person name="Huq M.A."/>
        </authorList>
    </citation>
    <scope>NUCLEOTIDE SEQUENCE [LARGE SCALE GENOMIC DNA]</scope>
    <source>
        <strain evidence="5 6">MAH-24</strain>
    </source>
</reference>
<dbReference type="EC" id="2.4.-.-" evidence="5"/>
<proteinExistence type="predicted"/>
<keyword evidence="1 5" id="KW-0328">Glycosyltransferase</keyword>
<organism evidence="5 6">
    <name type="scientific">Pinibacter soli</name>
    <dbReference type="NCBI Taxonomy" id="3044211"/>
    <lineage>
        <taxon>Bacteria</taxon>
        <taxon>Pseudomonadati</taxon>
        <taxon>Bacteroidota</taxon>
        <taxon>Chitinophagia</taxon>
        <taxon>Chitinophagales</taxon>
        <taxon>Chitinophagaceae</taxon>
        <taxon>Pinibacter</taxon>
    </lineage>
</organism>
<dbReference type="PANTHER" id="PTHR20961">
    <property type="entry name" value="GLYCOSYLTRANSFERASE"/>
    <property type="match status" value="1"/>
</dbReference>
<dbReference type="GO" id="GO:0016757">
    <property type="term" value="F:glycosyltransferase activity"/>
    <property type="evidence" value="ECO:0007669"/>
    <property type="project" value="UniProtKB-KW"/>
</dbReference>
<evidence type="ECO:0000313" key="5">
    <source>
        <dbReference type="EMBL" id="MDI3318629.1"/>
    </source>
</evidence>
<keyword evidence="3" id="KW-0325">Glycoprotein</keyword>
<dbReference type="Proteomes" id="UP001226434">
    <property type="component" value="Unassembled WGS sequence"/>
</dbReference>
<comment type="caution">
    <text evidence="5">The sequence shown here is derived from an EMBL/GenBank/DDBJ whole genome shotgun (WGS) entry which is preliminary data.</text>
</comment>
<dbReference type="InterPro" id="IPR007657">
    <property type="entry name" value="Glycosyltransferase_61"/>
</dbReference>
<keyword evidence="6" id="KW-1185">Reference proteome</keyword>
<dbReference type="Pfam" id="PF04577">
    <property type="entry name" value="Glyco_transf_61"/>
    <property type="match status" value="1"/>
</dbReference>
<gene>
    <name evidence="5" type="ORF">QJ048_02535</name>
</gene>
<feature type="domain" description="Glycosyltransferase 61 catalytic" evidence="4">
    <location>
        <begin position="109"/>
        <end position="279"/>
    </location>
</feature>
<accession>A0ABT6R9P9</accession>
<protein>
    <submittedName>
        <fullName evidence="5">Glycosyltransferase family 61 protein</fullName>
        <ecNumber evidence="5">2.4.-.-</ecNumber>
    </submittedName>
</protein>
<name>A0ABT6R9P9_9BACT</name>
<dbReference type="EMBL" id="JASBRG010000001">
    <property type="protein sequence ID" value="MDI3318629.1"/>
    <property type="molecule type" value="Genomic_DNA"/>
</dbReference>
<evidence type="ECO:0000256" key="3">
    <source>
        <dbReference type="ARBA" id="ARBA00023180"/>
    </source>
</evidence>
<evidence type="ECO:0000256" key="2">
    <source>
        <dbReference type="ARBA" id="ARBA00022679"/>
    </source>
</evidence>
<evidence type="ECO:0000259" key="4">
    <source>
        <dbReference type="Pfam" id="PF04577"/>
    </source>
</evidence>
<dbReference type="RefSeq" id="WP_282332757.1">
    <property type="nucleotide sequence ID" value="NZ_JASBRG010000001.1"/>
</dbReference>
<dbReference type="InterPro" id="IPR049625">
    <property type="entry name" value="Glyco_transf_61_cat"/>
</dbReference>
<evidence type="ECO:0000256" key="1">
    <source>
        <dbReference type="ARBA" id="ARBA00022676"/>
    </source>
</evidence>